<dbReference type="OrthoDB" id="3256331at2759"/>
<evidence type="ECO:0000313" key="3">
    <source>
        <dbReference type="Proteomes" id="UP000053820"/>
    </source>
</evidence>
<dbReference type="HOGENOM" id="CLU_084280_2_1_1"/>
<dbReference type="InterPro" id="IPR046528">
    <property type="entry name" value="DUF6593"/>
</dbReference>
<dbReference type="AlphaFoldDB" id="A0A0C9WEK4"/>
<keyword evidence="3" id="KW-1185">Reference proteome</keyword>
<proteinExistence type="predicted"/>
<accession>A0A0C9WEK4</accession>
<sequence length="189" mass="21515">MDPMDSTLTLVNPAPPTPYFLSNTDLKDAVIYAHPAVPLYKITSDSKQIQISDGCTPGRVIAVLQRRDLLSNTVSFPERNGGSHISVQKWLRKTRMPDGSVACIMETDYGPYIWKMISRHRQKVYADYDQDRSIASCYLHERLSHGKPAFVLDSQMEPLRDDFVVAYLIQRHRVMMEDKALNLFVGLPT</sequence>
<organism evidence="2 3">
    <name type="scientific">Hydnomerulius pinastri MD-312</name>
    <dbReference type="NCBI Taxonomy" id="994086"/>
    <lineage>
        <taxon>Eukaryota</taxon>
        <taxon>Fungi</taxon>
        <taxon>Dikarya</taxon>
        <taxon>Basidiomycota</taxon>
        <taxon>Agaricomycotina</taxon>
        <taxon>Agaricomycetes</taxon>
        <taxon>Agaricomycetidae</taxon>
        <taxon>Boletales</taxon>
        <taxon>Boletales incertae sedis</taxon>
        <taxon>Leucogyrophana</taxon>
    </lineage>
</organism>
<dbReference type="Pfam" id="PF20236">
    <property type="entry name" value="DUF6593"/>
    <property type="match status" value="1"/>
</dbReference>
<evidence type="ECO:0000259" key="1">
    <source>
        <dbReference type="Pfam" id="PF20236"/>
    </source>
</evidence>
<name>A0A0C9WEK4_9AGAM</name>
<protein>
    <recommendedName>
        <fullName evidence="1">DUF6593 domain-containing protein</fullName>
    </recommendedName>
</protein>
<evidence type="ECO:0000313" key="2">
    <source>
        <dbReference type="EMBL" id="KIJ63422.1"/>
    </source>
</evidence>
<feature type="domain" description="DUF6593" evidence="1">
    <location>
        <begin position="27"/>
        <end position="173"/>
    </location>
</feature>
<reference evidence="2 3" key="1">
    <citation type="submission" date="2014-04" db="EMBL/GenBank/DDBJ databases">
        <title>Evolutionary Origins and Diversification of the Mycorrhizal Mutualists.</title>
        <authorList>
            <consortium name="DOE Joint Genome Institute"/>
            <consortium name="Mycorrhizal Genomics Consortium"/>
            <person name="Kohler A."/>
            <person name="Kuo A."/>
            <person name="Nagy L.G."/>
            <person name="Floudas D."/>
            <person name="Copeland A."/>
            <person name="Barry K.W."/>
            <person name="Cichocki N."/>
            <person name="Veneault-Fourrey C."/>
            <person name="LaButti K."/>
            <person name="Lindquist E.A."/>
            <person name="Lipzen A."/>
            <person name="Lundell T."/>
            <person name="Morin E."/>
            <person name="Murat C."/>
            <person name="Riley R."/>
            <person name="Ohm R."/>
            <person name="Sun H."/>
            <person name="Tunlid A."/>
            <person name="Henrissat B."/>
            <person name="Grigoriev I.V."/>
            <person name="Hibbett D.S."/>
            <person name="Martin F."/>
        </authorList>
    </citation>
    <scope>NUCLEOTIDE SEQUENCE [LARGE SCALE GENOMIC DNA]</scope>
    <source>
        <strain evidence="2 3">MD-312</strain>
    </source>
</reference>
<dbReference type="Proteomes" id="UP000053820">
    <property type="component" value="Unassembled WGS sequence"/>
</dbReference>
<gene>
    <name evidence="2" type="ORF">HYDPIDRAFT_29666</name>
</gene>
<dbReference type="EMBL" id="KN839851">
    <property type="protein sequence ID" value="KIJ63422.1"/>
    <property type="molecule type" value="Genomic_DNA"/>
</dbReference>